<feature type="transmembrane region" description="Helical" evidence="4">
    <location>
        <begin position="356"/>
        <end position="375"/>
    </location>
</feature>
<feature type="domain" description="Major facilitator superfamily (MFS) profile" evidence="5">
    <location>
        <begin position="10"/>
        <end position="405"/>
    </location>
</feature>
<protein>
    <submittedName>
        <fullName evidence="6">MFS transporter</fullName>
    </submittedName>
</protein>
<reference evidence="6 7" key="1">
    <citation type="submission" date="2021-11" db="EMBL/GenBank/DDBJ databases">
        <authorList>
            <person name="Lee D.-H."/>
            <person name="Kim S.-B."/>
        </authorList>
    </citation>
    <scope>NUCLEOTIDE SEQUENCE [LARGE SCALE GENOMIC DNA]</scope>
    <source>
        <strain evidence="6 7">KCTC 52223</strain>
    </source>
</reference>
<feature type="transmembrane region" description="Helical" evidence="4">
    <location>
        <begin position="169"/>
        <end position="188"/>
    </location>
</feature>
<feature type="transmembrane region" description="Helical" evidence="4">
    <location>
        <begin position="311"/>
        <end position="335"/>
    </location>
</feature>
<feature type="transmembrane region" description="Helical" evidence="4">
    <location>
        <begin position="255"/>
        <end position="278"/>
    </location>
</feature>
<feature type="transmembrane region" description="Helical" evidence="4">
    <location>
        <begin position="103"/>
        <end position="126"/>
    </location>
</feature>
<evidence type="ECO:0000313" key="6">
    <source>
        <dbReference type="EMBL" id="MCC8429067.1"/>
    </source>
</evidence>
<evidence type="ECO:0000256" key="1">
    <source>
        <dbReference type="ARBA" id="ARBA00022692"/>
    </source>
</evidence>
<evidence type="ECO:0000313" key="7">
    <source>
        <dbReference type="Proteomes" id="UP001198862"/>
    </source>
</evidence>
<dbReference type="EMBL" id="JAJISD010000003">
    <property type="protein sequence ID" value="MCC8429067.1"/>
    <property type="molecule type" value="Genomic_DNA"/>
</dbReference>
<name>A0ABS8KSK5_9HYPH</name>
<dbReference type="InterPro" id="IPR050327">
    <property type="entry name" value="Proton-linked_MCT"/>
</dbReference>
<feature type="transmembrane region" description="Helical" evidence="4">
    <location>
        <begin position="285"/>
        <end position="305"/>
    </location>
</feature>
<dbReference type="RefSeq" id="WP_230550283.1">
    <property type="nucleotide sequence ID" value="NZ_JAJISD010000003.1"/>
</dbReference>
<proteinExistence type="predicted"/>
<dbReference type="InterPro" id="IPR036259">
    <property type="entry name" value="MFS_trans_sf"/>
</dbReference>
<dbReference type="Gene3D" id="1.20.1250.20">
    <property type="entry name" value="MFS general substrate transporter like domains"/>
    <property type="match status" value="1"/>
</dbReference>
<keyword evidence="2 4" id="KW-1133">Transmembrane helix</keyword>
<dbReference type="PANTHER" id="PTHR11360">
    <property type="entry name" value="MONOCARBOXYLATE TRANSPORTER"/>
    <property type="match status" value="1"/>
</dbReference>
<feature type="transmembrane region" description="Helical" evidence="4">
    <location>
        <begin position="42"/>
        <end position="63"/>
    </location>
</feature>
<feature type="transmembrane region" description="Helical" evidence="4">
    <location>
        <begin position="75"/>
        <end position="97"/>
    </location>
</feature>
<keyword evidence="1 4" id="KW-0812">Transmembrane</keyword>
<dbReference type="PANTHER" id="PTHR11360:SF284">
    <property type="entry name" value="EG:103B4.3 PROTEIN-RELATED"/>
    <property type="match status" value="1"/>
</dbReference>
<keyword evidence="3 4" id="KW-0472">Membrane</keyword>
<feature type="transmembrane region" description="Helical" evidence="4">
    <location>
        <begin position="381"/>
        <end position="399"/>
    </location>
</feature>
<dbReference type="InterPro" id="IPR011701">
    <property type="entry name" value="MFS"/>
</dbReference>
<dbReference type="CDD" id="cd17355">
    <property type="entry name" value="MFS_YcxA_like"/>
    <property type="match status" value="1"/>
</dbReference>
<keyword evidence="7" id="KW-1185">Reference proteome</keyword>
<comment type="caution">
    <text evidence="6">The sequence shown here is derived from an EMBL/GenBank/DDBJ whole genome shotgun (WGS) entry which is preliminary data.</text>
</comment>
<dbReference type="InterPro" id="IPR020846">
    <property type="entry name" value="MFS_dom"/>
</dbReference>
<organism evidence="6 7">
    <name type="scientific">Reyranella aquatilis</name>
    <dbReference type="NCBI Taxonomy" id="2035356"/>
    <lineage>
        <taxon>Bacteria</taxon>
        <taxon>Pseudomonadati</taxon>
        <taxon>Pseudomonadota</taxon>
        <taxon>Alphaproteobacteria</taxon>
        <taxon>Hyphomicrobiales</taxon>
        <taxon>Reyranellaceae</taxon>
        <taxon>Reyranella</taxon>
    </lineage>
</organism>
<evidence type="ECO:0000256" key="3">
    <source>
        <dbReference type="ARBA" id="ARBA00023136"/>
    </source>
</evidence>
<feature type="transmembrane region" description="Helical" evidence="4">
    <location>
        <begin position="222"/>
        <end position="243"/>
    </location>
</feature>
<evidence type="ECO:0000259" key="5">
    <source>
        <dbReference type="PROSITE" id="PS50850"/>
    </source>
</evidence>
<evidence type="ECO:0000256" key="4">
    <source>
        <dbReference type="SAM" id="Phobius"/>
    </source>
</evidence>
<dbReference type="Proteomes" id="UP001198862">
    <property type="component" value="Unassembled WGS sequence"/>
</dbReference>
<dbReference type="SUPFAM" id="SSF103473">
    <property type="entry name" value="MFS general substrate transporter"/>
    <property type="match status" value="1"/>
</dbReference>
<dbReference type="PROSITE" id="PS50850">
    <property type="entry name" value="MFS"/>
    <property type="match status" value="1"/>
</dbReference>
<gene>
    <name evidence="6" type="ORF">LJ725_08825</name>
</gene>
<evidence type="ECO:0000256" key="2">
    <source>
        <dbReference type="ARBA" id="ARBA00022989"/>
    </source>
</evidence>
<sequence>MTILKELRPVMPILIGASVMLSLGMGVRQSFGLVMPALTRDIALTVSDFALAMSVQNLAWGFLQPVAGALAVRLGFRPVMTTGAAFYVAGLALFARADGLTGVMLGGGVLIGLALACTASAISLAVGARSVPARLRSVVLGAITATGSLGALLSAPLGQMLTTELGWRAGLLGFLALVVFMLPAAWIAGRVDRLTPPTPAAGDISAVSPRVALLAALRNPSFLVMTAAYFVCGMQLLFITTHLPSYLAICGMDPSLSAGALGAIALFNVFGSLFFGWAGGHWSKLGLLGGIYIARSIVLACYFVMPPTPASTLVFASAMGFLWLGVGPLVAGSVVEMFGLRWQAMIQGVAFMSHQVGSFVGALGGGLLFDALGSYDLAWRLGVGLGLAAGLVQVTFALMRPPPAPFRPTPA</sequence>
<dbReference type="Pfam" id="PF07690">
    <property type="entry name" value="MFS_1"/>
    <property type="match status" value="1"/>
</dbReference>
<feature type="transmembrane region" description="Helical" evidence="4">
    <location>
        <begin position="138"/>
        <end position="157"/>
    </location>
</feature>
<accession>A0ABS8KSK5</accession>